<sequence length="133" mass="14346">MTALPAPPSVACPRCAKSTVTTGLREPWCPSCDWNLDQATPALFGIGWIDRRLHRVAGRLTDLAGRGTIVEADRIPRLTGLVQRVATAVGAPVPQVVMVGYDLNAFTAAGGLRRTRVLCIGLPLWRSAWRITS</sequence>
<evidence type="ECO:0000313" key="1">
    <source>
        <dbReference type="EMBL" id="GIE01974.1"/>
    </source>
</evidence>
<dbReference type="Proteomes" id="UP000637628">
    <property type="component" value="Unassembled WGS sequence"/>
</dbReference>
<proteinExistence type="predicted"/>
<evidence type="ECO:0000313" key="2">
    <source>
        <dbReference type="Proteomes" id="UP000637628"/>
    </source>
</evidence>
<comment type="caution">
    <text evidence="1">The sequence shown here is derived from an EMBL/GenBank/DDBJ whole genome shotgun (WGS) entry which is preliminary data.</text>
</comment>
<protein>
    <submittedName>
        <fullName evidence="1">Uncharacterized protein</fullName>
    </submittedName>
</protein>
<gene>
    <name evidence="1" type="ORF">Adu01nite_33240</name>
</gene>
<accession>A0ABQ3YWT7</accession>
<dbReference type="EMBL" id="BOML01000027">
    <property type="protein sequence ID" value="GIE01974.1"/>
    <property type="molecule type" value="Genomic_DNA"/>
</dbReference>
<reference evidence="1 2" key="1">
    <citation type="submission" date="2021-01" db="EMBL/GenBank/DDBJ databases">
        <title>Whole genome shotgun sequence of Actinoplanes durhamensis NBRC 14914.</title>
        <authorList>
            <person name="Komaki H."/>
            <person name="Tamura T."/>
        </authorList>
    </citation>
    <scope>NUCLEOTIDE SEQUENCE [LARGE SCALE GENOMIC DNA]</scope>
    <source>
        <strain evidence="1 2">NBRC 14914</strain>
    </source>
</reference>
<organism evidence="1 2">
    <name type="scientific">Paractinoplanes durhamensis</name>
    <dbReference type="NCBI Taxonomy" id="113563"/>
    <lineage>
        <taxon>Bacteria</taxon>
        <taxon>Bacillati</taxon>
        <taxon>Actinomycetota</taxon>
        <taxon>Actinomycetes</taxon>
        <taxon>Micromonosporales</taxon>
        <taxon>Micromonosporaceae</taxon>
        <taxon>Paractinoplanes</taxon>
    </lineage>
</organism>
<dbReference type="RefSeq" id="WP_203727741.1">
    <property type="nucleotide sequence ID" value="NZ_BAAATX010000005.1"/>
</dbReference>
<name>A0ABQ3YWT7_9ACTN</name>
<keyword evidence="2" id="KW-1185">Reference proteome</keyword>